<dbReference type="Gene3D" id="3.40.50.1820">
    <property type="entry name" value="alpha/beta hydrolase"/>
    <property type="match status" value="1"/>
</dbReference>
<name>A0ABV9KN15_9RHOB</name>
<reference evidence="2" key="1">
    <citation type="journal article" date="2019" name="Int. J. Syst. Evol. Microbiol.">
        <title>The Global Catalogue of Microorganisms (GCM) 10K type strain sequencing project: providing services to taxonomists for standard genome sequencing and annotation.</title>
        <authorList>
            <consortium name="The Broad Institute Genomics Platform"/>
            <consortium name="The Broad Institute Genome Sequencing Center for Infectious Disease"/>
            <person name="Wu L."/>
            <person name="Ma J."/>
        </authorList>
    </citation>
    <scope>NUCLEOTIDE SEQUENCE [LARGE SCALE GENOMIC DNA]</scope>
    <source>
        <strain evidence="2">CGMCC 4.7283</strain>
    </source>
</reference>
<dbReference type="Proteomes" id="UP001595973">
    <property type="component" value="Unassembled WGS sequence"/>
</dbReference>
<dbReference type="PANTHER" id="PTHR37946:SF1">
    <property type="entry name" value="SLL1969 PROTEIN"/>
    <property type="match status" value="1"/>
</dbReference>
<dbReference type="SUPFAM" id="SSF53474">
    <property type="entry name" value="alpha/beta-Hydrolases"/>
    <property type="match status" value="1"/>
</dbReference>
<comment type="caution">
    <text evidence="1">The sequence shown here is derived from an EMBL/GenBank/DDBJ whole genome shotgun (WGS) entry which is preliminary data.</text>
</comment>
<dbReference type="PANTHER" id="PTHR37946">
    <property type="entry name" value="SLL1969 PROTEIN"/>
    <property type="match status" value="1"/>
</dbReference>
<dbReference type="EMBL" id="JBHSGI010000033">
    <property type="protein sequence ID" value="MFC4671321.1"/>
    <property type="molecule type" value="Genomic_DNA"/>
</dbReference>
<dbReference type="RefSeq" id="WP_380721741.1">
    <property type="nucleotide sequence ID" value="NZ_JBHSGI010000033.1"/>
</dbReference>
<evidence type="ECO:0000313" key="2">
    <source>
        <dbReference type="Proteomes" id="UP001595973"/>
    </source>
</evidence>
<organism evidence="1 2">
    <name type="scientific">Seohaeicola nanhaiensis</name>
    <dbReference type="NCBI Taxonomy" id="1387282"/>
    <lineage>
        <taxon>Bacteria</taxon>
        <taxon>Pseudomonadati</taxon>
        <taxon>Pseudomonadota</taxon>
        <taxon>Alphaproteobacteria</taxon>
        <taxon>Rhodobacterales</taxon>
        <taxon>Roseobacteraceae</taxon>
        <taxon>Seohaeicola</taxon>
    </lineage>
</organism>
<evidence type="ECO:0000313" key="1">
    <source>
        <dbReference type="EMBL" id="MFC4671321.1"/>
    </source>
</evidence>
<proteinExistence type="predicted"/>
<gene>
    <name evidence="1" type="ORF">ACFO5X_22405</name>
</gene>
<protein>
    <submittedName>
        <fullName evidence="1">Esterase/lipase family protein</fullName>
    </submittedName>
</protein>
<keyword evidence="2" id="KW-1185">Reference proteome</keyword>
<accession>A0ABV9KN15</accession>
<sequence>MRGLVLILLLAAGPVRADCVVLLHGLARTDASLIVMEEALAARGYHVVNAGYPSTDLPIPALAEQTLPPAVAECGEERVNFVTHSMGGILLRYWLRQIRPAHLGRTVMLGPPNRGSELVDKMGDWEVFGMLNGPAGRQLGTDADSWPLRLGPVDYPVGVIAGDVSLNPVFSAMIDGPDDGKVSVASTAVEGMSDRIVLPVTHTFMMNNPRAIAQTVHFLQQGRFDAGISWLDAVMGNTGAVEVAE</sequence>
<dbReference type="InterPro" id="IPR029058">
    <property type="entry name" value="AB_hydrolase_fold"/>
</dbReference>